<dbReference type="EMBL" id="CP009123">
    <property type="protein sequence ID" value="AJA11624.1"/>
    <property type="molecule type" value="Genomic_DNA"/>
</dbReference>
<sequence length="191" mass="20277">MSKIWIGVAAVATIATGYGAWNFLSRPVDMPPSAGKQVTWEKMADGSFVAQSGVGGFSDALTRCWSIKDGYECVHAAQMSQTIDISAGEVKTLPNDGNISGIGFEGDKLIIPDAYRCSSIGIGNPEETIVGRGNRLASTSKGWSKAYVTKYLADNGISAKWFNCVGLAKLLDDGSYATLGTTSVTRKMVFD</sequence>
<dbReference type="HOGENOM" id="CLU_1420639_0_0_5"/>
<keyword evidence="1" id="KW-0614">Plasmid</keyword>
<reference evidence="1 2" key="1">
    <citation type="journal article" date="2015" name="Int. J. Syst. Evol. Microbiol.">
        <title>Description of Sphingopyxis fribergensis sp. nov. - a soil bacterium with the ability to degrade styrene and phenylacetic acid.</title>
        <authorList>
            <person name="Oelschlagel M."/>
            <person name="Ruckert C."/>
            <person name="Kalinowski J."/>
            <person name="Schmidt G."/>
            <person name="Schlomann M."/>
            <person name="Tischler D."/>
        </authorList>
    </citation>
    <scope>NUCLEOTIDE SEQUENCE [LARGE SCALE GENOMIC DNA]</scope>
    <source>
        <strain evidence="1 2">Kp5.2</strain>
        <plasmid evidence="1">pSfKp5.2</plasmid>
    </source>
</reference>
<dbReference type="KEGG" id="sphk:SKP52_23910"/>
<keyword evidence="2" id="KW-1185">Reference proteome</keyword>
<name>A0A0A7PNQ1_9SPHN</name>
<dbReference type="Proteomes" id="UP000030907">
    <property type="component" value="Plasmid pSfKp5.2"/>
</dbReference>
<accession>A0A0A7PNQ1</accession>
<organism evidence="1 2">
    <name type="scientific">Sphingopyxis fribergensis</name>
    <dbReference type="NCBI Taxonomy" id="1515612"/>
    <lineage>
        <taxon>Bacteria</taxon>
        <taxon>Pseudomonadati</taxon>
        <taxon>Pseudomonadota</taxon>
        <taxon>Alphaproteobacteria</taxon>
        <taxon>Sphingomonadales</taxon>
        <taxon>Sphingomonadaceae</taxon>
        <taxon>Sphingopyxis</taxon>
    </lineage>
</organism>
<gene>
    <name evidence="1" type="ORF">SKP52_23910</name>
</gene>
<proteinExistence type="predicted"/>
<protein>
    <submittedName>
        <fullName evidence="1">Uncharacterized protein</fullName>
    </submittedName>
</protein>
<evidence type="ECO:0000313" key="2">
    <source>
        <dbReference type="Proteomes" id="UP000030907"/>
    </source>
</evidence>
<dbReference type="OrthoDB" id="7445592at2"/>
<dbReference type="AlphaFoldDB" id="A0A0A7PNQ1"/>
<geneLocation type="plasmid" evidence="1 2">
    <name>pSfKp5.2</name>
</geneLocation>
<evidence type="ECO:0000313" key="1">
    <source>
        <dbReference type="EMBL" id="AJA11624.1"/>
    </source>
</evidence>
<dbReference type="RefSeq" id="WP_037554256.1">
    <property type="nucleotide sequence ID" value="NZ_CP009123.1"/>
</dbReference>